<dbReference type="GO" id="GO:0042823">
    <property type="term" value="P:pyridoxal phosphate biosynthetic process"/>
    <property type="evidence" value="ECO:0007669"/>
    <property type="project" value="InterPro"/>
</dbReference>
<keyword evidence="11" id="KW-1185">Reference proteome</keyword>
<comment type="caution">
    <text evidence="10">The sequence shown here is derived from an EMBL/GenBank/DDBJ whole genome shotgun (WGS) entry which is preliminary data.</text>
</comment>
<evidence type="ECO:0000256" key="5">
    <source>
        <dbReference type="ARBA" id="ARBA00023239"/>
    </source>
</evidence>
<dbReference type="GO" id="GO:0006520">
    <property type="term" value="P:amino acid metabolic process"/>
    <property type="evidence" value="ECO:0007669"/>
    <property type="project" value="TreeGrafter"/>
</dbReference>
<dbReference type="EC" id="4.3.3.6" evidence="3"/>
<comment type="catalytic activity">
    <reaction evidence="7">
        <text>aldehydo-D-ribose 5-phosphate + D-glyceraldehyde 3-phosphate + L-glutamine = pyridoxal 5'-phosphate + L-glutamate + phosphate + 3 H2O + H(+)</text>
        <dbReference type="Rhea" id="RHEA:31507"/>
        <dbReference type="ChEBI" id="CHEBI:15377"/>
        <dbReference type="ChEBI" id="CHEBI:15378"/>
        <dbReference type="ChEBI" id="CHEBI:29985"/>
        <dbReference type="ChEBI" id="CHEBI:43474"/>
        <dbReference type="ChEBI" id="CHEBI:58273"/>
        <dbReference type="ChEBI" id="CHEBI:58359"/>
        <dbReference type="ChEBI" id="CHEBI:59776"/>
        <dbReference type="ChEBI" id="CHEBI:597326"/>
        <dbReference type="EC" id="4.3.3.6"/>
    </reaction>
</comment>
<reference evidence="10" key="1">
    <citation type="submission" date="2022-07" db="EMBL/GenBank/DDBJ databases">
        <title>Phylogenomic reconstructions and comparative analyses of Kickxellomycotina fungi.</title>
        <authorList>
            <person name="Reynolds N.K."/>
            <person name="Stajich J.E."/>
            <person name="Barry K."/>
            <person name="Grigoriev I.V."/>
            <person name="Crous P."/>
            <person name="Smith M.E."/>
        </authorList>
    </citation>
    <scope>NUCLEOTIDE SEQUENCE</scope>
    <source>
        <strain evidence="10">NBRC 105413</strain>
    </source>
</reference>
<proteinExistence type="inferred from homology"/>
<accession>A0A9W8CHW6</accession>
<comment type="similarity">
    <text evidence="2 8">Belongs to the PdxS/SNZ family.</text>
</comment>
<feature type="domain" description="PdxS/SNZ N-terminal" evidence="9">
    <location>
        <begin position="19"/>
        <end position="222"/>
    </location>
</feature>
<evidence type="ECO:0000256" key="4">
    <source>
        <dbReference type="ARBA" id="ARBA00022898"/>
    </source>
</evidence>
<evidence type="ECO:0000256" key="3">
    <source>
        <dbReference type="ARBA" id="ARBA00012084"/>
    </source>
</evidence>
<evidence type="ECO:0000256" key="1">
    <source>
        <dbReference type="ARBA" id="ARBA00004737"/>
    </source>
</evidence>
<evidence type="ECO:0000256" key="7">
    <source>
        <dbReference type="ARBA" id="ARBA00047992"/>
    </source>
</evidence>
<dbReference type="InterPro" id="IPR033755">
    <property type="entry name" value="PdxS/SNZ_N"/>
</dbReference>
<gene>
    <name evidence="10" type="primary">SNZ1_4</name>
    <name evidence="10" type="ORF">LPJ64_005624</name>
</gene>
<dbReference type="EMBL" id="JANBOH010000382">
    <property type="protein sequence ID" value="KAJ1642538.1"/>
    <property type="molecule type" value="Genomic_DNA"/>
</dbReference>
<organism evidence="10 11">
    <name type="scientific">Coemansia asiatica</name>
    <dbReference type="NCBI Taxonomy" id="1052880"/>
    <lineage>
        <taxon>Eukaryota</taxon>
        <taxon>Fungi</taxon>
        <taxon>Fungi incertae sedis</taxon>
        <taxon>Zoopagomycota</taxon>
        <taxon>Kickxellomycotina</taxon>
        <taxon>Kickxellomycetes</taxon>
        <taxon>Kickxellales</taxon>
        <taxon>Kickxellaceae</taxon>
        <taxon>Coemansia</taxon>
    </lineage>
</organism>
<dbReference type="Proteomes" id="UP001145021">
    <property type="component" value="Unassembled WGS sequence"/>
</dbReference>
<name>A0A9W8CHW6_9FUNG</name>
<dbReference type="AlphaFoldDB" id="A0A9W8CHW6"/>
<evidence type="ECO:0000313" key="10">
    <source>
        <dbReference type="EMBL" id="KAJ1642538.1"/>
    </source>
</evidence>
<dbReference type="SUPFAM" id="SSF51366">
    <property type="entry name" value="Ribulose-phoshate binding barrel"/>
    <property type="match status" value="1"/>
</dbReference>
<dbReference type="InterPro" id="IPR013785">
    <property type="entry name" value="Aldolase_TIM"/>
</dbReference>
<dbReference type="PANTHER" id="PTHR31829:SF0">
    <property type="entry name" value="PYRIDOXAL 5'-PHOSPHATE SYNTHASE SUBUNIT SNZ1-RELATED"/>
    <property type="match status" value="1"/>
</dbReference>
<dbReference type="InterPro" id="IPR011060">
    <property type="entry name" value="RibuloseP-bd_barrel"/>
</dbReference>
<evidence type="ECO:0000313" key="11">
    <source>
        <dbReference type="Proteomes" id="UP001145021"/>
    </source>
</evidence>
<evidence type="ECO:0000256" key="8">
    <source>
        <dbReference type="PROSITE-ProRule" id="PRU00481"/>
    </source>
</evidence>
<dbReference type="PROSITE" id="PS51129">
    <property type="entry name" value="PDXS_SNZ_2"/>
    <property type="match status" value="1"/>
</dbReference>
<keyword evidence="5 10" id="KW-0456">Lyase</keyword>
<dbReference type="GO" id="GO:0008615">
    <property type="term" value="P:pyridoxine biosynthetic process"/>
    <property type="evidence" value="ECO:0007669"/>
    <property type="project" value="TreeGrafter"/>
</dbReference>
<dbReference type="GO" id="GO:0036381">
    <property type="term" value="F:pyridoxal 5'-phosphate synthase (glutamine hydrolysing) activity"/>
    <property type="evidence" value="ECO:0007669"/>
    <property type="project" value="UniProtKB-EC"/>
</dbReference>
<sequence length="288" mass="32527">MSEAQQKTPEELKFEEKKKYKRTLIDQLKNVAIIEVFHPEHARIAQQSGIKAVIAMEDTVQNLNKNHPMARMADPSIVQRFIDAVAIPVISRVRTGHTAEAYVMENIGSDMIEESNNLATADENNFIDKKQFATPFMCTAHDLPTALARIHEGALVIRAHSETGNTEVHELAQIVYEMRQDIRKLQKMNDQEIEEYAESCEVPVDLVRRVVVLGRLPVLYYASGFVSTPADVAFFMEFGCDGVVLNSHVFKSLDPAGRISAMVQAVKCYKDEDKIAKLMEDFELEEKV</sequence>
<dbReference type="InterPro" id="IPR001852">
    <property type="entry name" value="PdxS/SNZ"/>
</dbReference>
<evidence type="ECO:0000259" key="9">
    <source>
        <dbReference type="Pfam" id="PF01680"/>
    </source>
</evidence>
<evidence type="ECO:0000256" key="6">
    <source>
        <dbReference type="ARBA" id="ARBA00023270"/>
    </source>
</evidence>
<dbReference type="Gene3D" id="3.20.20.70">
    <property type="entry name" value="Aldolase class I"/>
    <property type="match status" value="1"/>
</dbReference>
<keyword evidence="4" id="KW-0663">Pyridoxal phosphate</keyword>
<evidence type="ECO:0000256" key="2">
    <source>
        <dbReference type="ARBA" id="ARBA00007281"/>
    </source>
</evidence>
<keyword evidence="6" id="KW-0704">Schiff base</keyword>
<comment type="pathway">
    <text evidence="1">Cofactor biosynthesis; pyridoxal 5'-phosphate biosynthesis.</text>
</comment>
<protein>
    <recommendedName>
        <fullName evidence="3">pyridoxal 5'-phosphate synthase (glutamine hydrolyzing)</fullName>
        <ecNumber evidence="3">4.3.3.6</ecNumber>
    </recommendedName>
</protein>
<dbReference type="Pfam" id="PF01680">
    <property type="entry name" value="SOR_SNZ"/>
    <property type="match status" value="1"/>
</dbReference>
<dbReference type="PANTHER" id="PTHR31829">
    <property type="entry name" value="PYRIDOXAL 5'-PHOSPHATE SYNTHASE SUBUNIT SNZ1-RELATED"/>
    <property type="match status" value="1"/>
</dbReference>